<evidence type="ECO:0000313" key="4">
    <source>
        <dbReference type="EMBL" id="MCX2963988.1"/>
    </source>
</evidence>
<name>A0A9X3I3T5_9ACTN</name>
<evidence type="ECO:0000259" key="3">
    <source>
        <dbReference type="Pfam" id="PF21320"/>
    </source>
</evidence>
<dbReference type="Pfam" id="PF13847">
    <property type="entry name" value="Methyltransf_31"/>
    <property type="match status" value="1"/>
</dbReference>
<keyword evidence="4" id="KW-0489">Methyltransferase</keyword>
<organism evidence="4 5">
    <name type="scientific">Gordonia aquimaris</name>
    <dbReference type="NCBI Taxonomy" id="2984863"/>
    <lineage>
        <taxon>Bacteria</taxon>
        <taxon>Bacillati</taxon>
        <taxon>Actinomycetota</taxon>
        <taxon>Actinomycetes</taxon>
        <taxon>Mycobacteriales</taxon>
        <taxon>Gordoniaceae</taxon>
        <taxon>Gordonia</taxon>
    </lineage>
</organism>
<feature type="compositionally biased region" description="Low complexity" evidence="1">
    <location>
        <begin position="1"/>
        <end position="20"/>
    </location>
</feature>
<dbReference type="GO" id="GO:0008168">
    <property type="term" value="F:methyltransferase activity"/>
    <property type="evidence" value="ECO:0007669"/>
    <property type="project" value="UniProtKB-KW"/>
</dbReference>
<dbReference type="InterPro" id="IPR036390">
    <property type="entry name" value="WH_DNA-bd_sf"/>
</dbReference>
<dbReference type="Proteomes" id="UP001143347">
    <property type="component" value="Unassembled WGS sequence"/>
</dbReference>
<dbReference type="InterPro" id="IPR053173">
    <property type="entry name" value="SAM-binding_MTase"/>
</dbReference>
<dbReference type="PANTHER" id="PTHR45128">
    <property type="entry name" value="METHYLTRANSFERASE TYPE 11"/>
    <property type="match status" value="1"/>
</dbReference>
<dbReference type="InterPro" id="IPR036388">
    <property type="entry name" value="WH-like_DNA-bd_sf"/>
</dbReference>
<dbReference type="GO" id="GO:0032259">
    <property type="term" value="P:methylation"/>
    <property type="evidence" value="ECO:0007669"/>
    <property type="project" value="UniProtKB-KW"/>
</dbReference>
<dbReference type="Pfam" id="PF21320">
    <property type="entry name" value="WHD_Rv2258c"/>
    <property type="match status" value="1"/>
</dbReference>
<dbReference type="SUPFAM" id="SSF53335">
    <property type="entry name" value="S-adenosyl-L-methionine-dependent methyltransferases"/>
    <property type="match status" value="1"/>
</dbReference>
<evidence type="ECO:0000313" key="5">
    <source>
        <dbReference type="Proteomes" id="UP001143347"/>
    </source>
</evidence>
<dbReference type="InterPro" id="IPR025714">
    <property type="entry name" value="Methyltranfer_dom"/>
</dbReference>
<dbReference type="InterPro" id="IPR029063">
    <property type="entry name" value="SAM-dependent_MTases_sf"/>
</dbReference>
<evidence type="ECO:0000259" key="2">
    <source>
        <dbReference type="Pfam" id="PF13847"/>
    </source>
</evidence>
<accession>A0A9X3I3T5</accession>
<dbReference type="CDD" id="cd02440">
    <property type="entry name" value="AdoMet_MTases"/>
    <property type="match status" value="1"/>
</dbReference>
<dbReference type="PANTHER" id="PTHR45128:SF2">
    <property type="entry name" value="METHYLTRANSFERASE DOMAIN-CONTAINING PROTEIN"/>
    <property type="match status" value="1"/>
</dbReference>
<proteinExistence type="predicted"/>
<keyword evidence="4" id="KW-0808">Transferase</keyword>
<dbReference type="Gene3D" id="3.40.50.150">
    <property type="entry name" value="Vaccinia Virus protein VP39"/>
    <property type="match status" value="1"/>
</dbReference>
<reference evidence="4" key="1">
    <citation type="submission" date="2022-10" db="EMBL/GenBank/DDBJ databases">
        <title>WGS of marine actinomycetes from Thailand.</title>
        <authorList>
            <person name="Thawai C."/>
        </authorList>
    </citation>
    <scope>NUCLEOTIDE SEQUENCE</scope>
    <source>
        <strain evidence="4">SW21</strain>
    </source>
</reference>
<dbReference type="InterPro" id="IPR048711">
    <property type="entry name" value="WHD_Rv2258c"/>
</dbReference>
<dbReference type="RefSeq" id="WP_266061088.1">
    <property type="nucleotide sequence ID" value="NZ_JAPKFM010000005.1"/>
</dbReference>
<evidence type="ECO:0000256" key="1">
    <source>
        <dbReference type="SAM" id="MobiDB-lite"/>
    </source>
</evidence>
<dbReference type="AlphaFoldDB" id="A0A9X3I3T5"/>
<dbReference type="EMBL" id="JAPKFM010000005">
    <property type="protein sequence ID" value="MCX2963988.1"/>
    <property type="molecule type" value="Genomic_DNA"/>
</dbReference>
<feature type="domain" description="S-adenosylmethionine-dependent methyltransferase Rv2258c-like winged HTH" evidence="3">
    <location>
        <begin position="51"/>
        <end position="104"/>
    </location>
</feature>
<dbReference type="Gene3D" id="1.10.10.10">
    <property type="entry name" value="Winged helix-like DNA-binding domain superfamily/Winged helix DNA-binding domain"/>
    <property type="match status" value="1"/>
</dbReference>
<protein>
    <submittedName>
        <fullName evidence="4">Class I SAM-dependent methyltransferase</fullName>
    </submittedName>
</protein>
<keyword evidence="5" id="KW-1185">Reference proteome</keyword>
<sequence length="384" mass="40808">MSTTTPSTTTPSTSTTTTSPSPGPTHSDDRPVTADAFAERIFTSALATAETMSIYLGERLGWYDCLVQHGPVSADELADRTGTHRRYAREWLEMQSAFGILDADLDADPIRFGIQPGVAEALTDTASLAYLGTLPRMFAASFGQLPALLDAYRTGGGVSWAELGADARECQAALNRPWFDRQLAPALAGVDGLHARLSRSGARIADVGFGAGYSTIALAKAYPEATFVGLDVDEASVQMARHAAAEAGVDDRVEFVLADASDAGQRGPFDVVFAFECVHDMPRPVEVLAAARAALAPDGVMVIMDEAVSDEFAGPADDLDKIMYAFSLFVCLPDGMSSTPSAGTGTVMRASTLRAYAQQAGFAEVEVLPIEEFSFFRFYQLTPG</sequence>
<dbReference type="SUPFAM" id="SSF46785">
    <property type="entry name" value="Winged helix' DNA-binding domain"/>
    <property type="match status" value="1"/>
</dbReference>
<gene>
    <name evidence="4" type="ORF">OSB52_07760</name>
</gene>
<feature type="domain" description="Methyltransferase" evidence="2">
    <location>
        <begin position="200"/>
        <end position="313"/>
    </location>
</feature>
<comment type="caution">
    <text evidence="4">The sequence shown here is derived from an EMBL/GenBank/DDBJ whole genome shotgun (WGS) entry which is preliminary data.</text>
</comment>
<feature type="region of interest" description="Disordered" evidence="1">
    <location>
        <begin position="1"/>
        <end position="31"/>
    </location>
</feature>